<keyword evidence="2" id="KW-1133">Transmembrane helix</keyword>
<sequence length="142" mass="15468">LINLVGLLCLVVGVFVTMGTFSSGFVMRTTHPELSACETVSRCWGAGKAHGNMWTAGLVVFLWFLAVFVISFLLGLVMGVFMGSFLFWIFFIIVTLFGLVAFGIFICLAVIFNVTSDPTHATVTSSGNSHFNQRPMVGNARF</sequence>
<dbReference type="Proteomes" id="UP001057375">
    <property type="component" value="Unassembled WGS sequence"/>
</dbReference>
<reference evidence="3" key="1">
    <citation type="submission" date="2022-03" db="EMBL/GenBank/DDBJ databases">
        <title>Draft genome sequence of Aduncisulcus paluster, a free-living microaerophilic Fornicata.</title>
        <authorList>
            <person name="Yuyama I."/>
            <person name="Kume K."/>
            <person name="Tamura T."/>
            <person name="Inagaki Y."/>
            <person name="Hashimoto T."/>
        </authorList>
    </citation>
    <scope>NUCLEOTIDE SEQUENCE</scope>
    <source>
        <strain evidence="3">NY0171</strain>
    </source>
</reference>
<dbReference type="EMBL" id="BQXS01011370">
    <property type="protein sequence ID" value="GKT37047.1"/>
    <property type="molecule type" value="Genomic_DNA"/>
</dbReference>
<keyword evidence="4" id="KW-1185">Reference proteome</keyword>
<evidence type="ECO:0000256" key="2">
    <source>
        <dbReference type="SAM" id="Phobius"/>
    </source>
</evidence>
<feature type="transmembrane region" description="Helical" evidence="2">
    <location>
        <begin position="85"/>
        <end position="112"/>
    </location>
</feature>
<comment type="caution">
    <text evidence="3">The sequence shown here is derived from an EMBL/GenBank/DDBJ whole genome shotgun (WGS) entry which is preliminary data.</text>
</comment>
<keyword evidence="2" id="KW-0472">Membrane</keyword>
<evidence type="ECO:0000313" key="4">
    <source>
        <dbReference type="Proteomes" id="UP001057375"/>
    </source>
</evidence>
<gene>
    <name evidence="3" type="ORF">ADUPG1_009906</name>
</gene>
<protein>
    <submittedName>
        <fullName evidence="3">Uncharacterized protein</fullName>
    </submittedName>
</protein>
<organism evidence="3 4">
    <name type="scientific">Aduncisulcus paluster</name>
    <dbReference type="NCBI Taxonomy" id="2918883"/>
    <lineage>
        <taxon>Eukaryota</taxon>
        <taxon>Metamonada</taxon>
        <taxon>Carpediemonas-like organisms</taxon>
        <taxon>Aduncisulcus</taxon>
    </lineage>
</organism>
<feature type="non-terminal residue" evidence="3">
    <location>
        <position position="1"/>
    </location>
</feature>
<evidence type="ECO:0000313" key="3">
    <source>
        <dbReference type="EMBL" id="GKT37047.1"/>
    </source>
</evidence>
<keyword evidence="2" id="KW-0812">Transmembrane</keyword>
<feature type="transmembrane region" description="Helical" evidence="2">
    <location>
        <begin position="52"/>
        <end position="78"/>
    </location>
</feature>
<evidence type="ECO:0000256" key="1">
    <source>
        <dbReference type="SAM" id="MobiDB-lite"/>
    </source>
</evidence>
<feature type="region of interest" description="Disordered" evidence="1">
    <location>
        <begin position="123"/>
        <end position="142"/>
    </location>
</feature>
<feature type="compositionally biased region" description="Polar residues" evidence="1">
    <location>
        <begin position="123"/>
        <end position="132"/>
    </location>
</feature>
<proteinExistence type="predicted"/>
<accession>A0ABQ5KX70</accession>
<name>A0ABQ5KX70_9EUKA</name>